<sequence>MRDDRVPQPSQRQLPLRLRRVQIVRQRQRAPDAVVDAGAAGQQRFRHRPGGRSCPTDFAAGQLQLEHELDRREHRRPHAGGKPAVAGDQHVMPHPGGDVGAEVAVAVGVFDNTGTGLQRPGTVGPLFVPAPLERRPGRLPQPGRGQRHRAFHVIPRVGVPGRRPRDRTRRLLHRRNRLRGLPALLRAEHPGHGGRRCRVRPAQRDPPVSRSTARRSCRSAG</sequence>
<feature type="compositionally biased region" description="Basic residues" evidence="1">
    <location>
        <begin position="212"/>
        <end position="221"/>
    </location>
</feature>
<gene>
    <name evidence="2" type="ORF">C1Y40_01411</name>
</gene>
<reference evidence="2 3" key="1">
    <citation type="journal article" date="2017" name="Int. J. Syst. Evol. Microbiol.">
        <title>Mycobacterium talmoniae sp. nov., a slowly growing mycobacterium isolated from human respiratory samples.</title>
        <authorList>
            <person name="Davidson R.M."/>
            <person name="DeGroote M.A."/>
            <person name="Marola J.L."/>
            <person name="Buss S."/>
            <person name="Jones V."/>
            <person name="McNeil M.R."/>
            <person name="Freifeld A.G."/>
            <person name="Elaine Epperson L."/>
            <person name="Hasan N.A."/>
            <person name="Jackson M."/>
            <person name="Iwen P.C."/>
            <person name="Salfinger M."/>
            <person name="Strong M."/>
        </authorList>
    </citation>
    <scope>NUCLEOTIDE SEQUENCE [LARGE SCALE GENOMIC DNA]</scope>
    <source>
        <strain evidence="2 3">ATCC BAA-2683</strain>
    </source>
</reference>
<name>A0A2S8BNX8_9MYCO</name>
<protein>
    <submittedName>
        <fullName evidence="2">Uncharacterized protein</fullName>
    </submittedName>
</protein>
<dbReference type="Proteomes" id="UP000238296">
    <property type="component" value="Unassembled WGS sequence"/>
</dbReference>
<proteinExistence type="predicted"/>
<feature type="region of interest" description="Disordered" evidence="1">
    <location>
        <begin position="120"/>
        <end position="147"/>
    </location>
</feature>
<evidence type="ECO:0000256" key="1">
    <source>
        <dbReference type="SAM" id="MobiDB-lite"/>
    </source>
</evidence>
<evidence type="ECO:0000313" key="2">
    <source>
        <dbReference type="EMBL" id="PQM48371.1"/>
    </source>
</evidence>
<evidence type="ECO:0000313" key="3">
    <source>
        <dbReference type="Proteomes" id="UP000238296"/>
    </source>
</evidence>
<feature type="region of interest" description="Disordered" evidence="1">
    <location>
        <begin position="34"/>
        <end position="57"/>
    </location>
</feature>
<organism evidence="2 3">
    <name type="scientific">Mycobacterium talmoniae</name>
    <dbReference type="NCBI Taxonomy" id="1858794"/>
    <lineage>
        <taxon>Bacteria</taxon>
        <taxon>Bacillati</taxon>
        <taxon>Actinomycetota</taxon>
        <taxon>Actinomycetes</taxon>
        <taxon>Mycobacteriales</taxon>
        <taxon>Mycobacteriaceae</taxon>
        <taxon>Mycobacterium</taxon>
    </lineage>
</organism>
<accession>A0A2S8BNX8</accession>
<feature type="compositionally biased region" description="Basic residues" evidence="1">
    <location>
        <begin position="192"/>
        <end position="201"/>
    </location>
</feature>
<dbReference type="EMBL" id="PPEA01000207">
    <property type="protein sequence ID" value="PQM48371.1"/>
    <property type="molecule type" value="Genomic_DNA"/>
</dbReference>
<dbReference type="AlphaFoldDB" id="A0A2S8BNX8"/>
<feature type="region of interest" description="Disordered" evidence="1">
    <location>
        <begin position="187"/>
        <end position="221"/>
    </location>
</feature>
<comment type="caution">
    <text evidence="2">The sequence shown here is derived from an EMBL/GenBank/DDBJ whole genome shotgun (WGS) entry which is preliminary data.</text>
</comment>
<feature type="compositionally biased region" description="Low complexity" evidence="1">
    <location>
        <begin position="34"/>
        <end position="43"/>
    </location>
</feature>